<proteinExistence type="predicted"/>
<feature type="non-terminal residue" evidence="1">
    <location>
        <position position="1"/>
    </location>
</feature>
<accession>A0A0V1GIW9</accession>
<reference evidence="1 2" key="1">
    <citation type="submission" date="2015-01" db="EMBL/GenBank/DDBJ databases">
        <title>Evolution of Trichinella species and genotypes.</title>
        <authorList>
            <person name="Korhonen P.K."/>
            <person name="Edoardo P."/>
            <person name="Giuseppe L.R."/>
            <person name="Gasser R.B."/>
        </authorList>
    </citation>
    <scope>NUCLEOTIDE SEQUENCE [LARGE SCALE GENOMIC DNA]</scope>
    <source>
        <strain evidence="1">ISS1029</strain>
    </source>
</reference>
<organism evidence="1 2">
    <name type="scientific">Trichinella zimbabwensis</name>
    <dbReference type="NCBI Taxonomy" id="268475"/>
    <lineage>
        <taxon>Eukaryota</taxon>
        <taxon>Metazoa</taxon>
        <taxon>Ecdysozoa</taxon>
        <taxon>Nematoda</taxon>
        <taxon>Enoplea</taxon>
        <taxon>Dorylaimia</taxon>
        <taxon>Trichinellida</taxon>
        <taxon>Trichinellidae</taxon>
        <taxon>Trichinella</taxon>
    </lineage>
</organism>
<dbReference type="EMBL" id="JYDP01001568">
    <property type="protein sequence ID" value="KRY98128.1"/>
    <property type="molecule type" value="Genomic_DNA"/>
</dbReference>
<protein>
    <submittedName>
        <fullName evidence="1">Uncharacterized protein</fullName>
    </submittedName>
</protein>
<evidence type="ECO:0000313" key="1">
    <source>
        <dbReference type="EMBL" id="KRY98128.1"/>
    </source>
</evidence>
<sequence length="33" mass="3695">LIGIHESCLKILEQQTNYGTLILSYIVVIGYVT</sequence>
<name>A0A0V1GIW9_9BILA</name>
<evidence type="ECO:0000313" key="2">
    <source>
        <dbReference type="Proteomes" id="UP000055024"/>
    </source>
</evidence>
<comment type="caution">
    <text evidence="1">The sequence shown here is derived from an EMBL/GenBank/DDBJ whole genome shotgun (WGS) entry which is preliminary data.</text>
</comment>
<dbReference type="AlphaFoldDB" id="A0A0V1GIW9"/>
<gene>
    <name evidence="1" type="ORF">T11_10586</name>
</gene>
<dbReference type="Proteomes" id="UP000055024">
    <property type="component" value="Unassembled WGS sequence"/>
</dbReference>
<keyword evidence="2" id="KW-1185">Reference proteome</keyword>